<evidence type="ECO:0000313" key="1">
    <source>
        <dbReference type="EMBL" id="MDQ0177901.1"/>
    </source>
</evidence>
<accession>A0ABT9WXK2</accession>
<name>A0ABT9WXK2_9BACI</name>
<gene>
    <name evidence="1" type="ORF">J2S08_003792</name>
</gene>
<evidence type="ECO:0000313" key="2">
    <source>
        <dbReference type="Proteomes" id="UP001223586"/>
    </source>
</evidence>
<proteinExistence type="predicted"/>
<dbReference type="RefSeq" id="WP_307232282.1">
    <property type="nucleotide sequence ID" value="NZ_JAUSTT010000029.1"/>
</dbReference>
<dbReference type="EMBL" id="JAUSTT010000029">
    <property type="protein sequence ID" value="MDQ0177901.1"/>
    <property type="molecule type" value="Genomic_DNA"/>
</dbReference>
<protein>
    <recommendedName>
        <fullName evidence="3">DUF2757 domain-containing protein</fullName>
    </recommendedName>
</protein>
<dbReference type="Proteomes" id="UP001223586">
    <property type="component" value="Unassembled WGS sequence"/>
</dbReference>
<comment type="caution">
    <text evidence="1">The sequence shown here is derived from an EMBL/GenBank/DDBJ whole genome shotgun (WGS) entry which is preliminary data.</text>
</comment>
<organism evidence="1 2">
    <name type="scientific">Bacillus chungangensis</name>
    <dbReference type="NCBI Taxonomy" id="587633"/>
    <lineage>
        <taxon>Bacteria</taxon>
        <taxon>Bacillati</taxon>
        <taxon>Bacillota</taxon>
        <taxon>Bacilli</taxon>
        <taxon>Bacillales</taxon>
        <taxon>Bacillaceae</taxon>
        <taxon>Bacillus</taxon>
    </lineage>
</organism>
<sequence>MAIHYHCRHCGVEIGAINDVLIHSEDIGLHTLTEEERRDMIRYEADGHVTIKTICEDCHEALNRNPDLHQYDYFIH</sequence>
<dbReference type="InterPro" id="IPR020115">
    <property type="entry name" value="Fin"/>
</dbReference>
<dbReference type="Pfam" id="PF10955">
    <property type="entry name" value="Fin"/>
    <property type="match status" value="1"/>
</dbReference>
<evidence type="ECO:0008006" key="3">
    <source>
        <dbReference type="Google" id="ProtNLM"/>
    </source>
</evidence>
<keyword evidence="2" id="KW-1185">Reference proteome</keyword>
<reference evidence="1 2" key="1">
    <citation type="submission" date="2023-07" db="EMBL/GenBank/DDBJ databases">
        <title>Genomic Encyclopedia of Type Strains, Phase IV (KMG-IV): sequencing the most valuable type-strain genomes for metagenomic binning, comparative biology and taxonomic classification.</title>
        <authorList>
            <person name="Goeker M."/>
        </authorList>
    </citation>
    <scope>NUCLEOTIDE SEQUENCE [LARGE SCALE GENOMIC DNA]</scope>
    <source>
        <strain evidence="1 2">DSM 23837</strain>
    </source>
</reference>